<dbReference type="InterPro" id="IPR036136">
    <property type="entry name" value="Nit/Sulf_reduc_fer-like_dom_sf"/>
</dbReference>
<evidence type="ECO:0000259" key="15">
    <source>
        <dbReference type="Pfam" id="PF01077"/>
    </source>
</evidence>
<dbReference type="PANTHER" id="PTHR32439">
    <property type="entry name" value="FERREDOXIN--NITRITE REDUCTASE, CHLOROPLASTIC"/>
    <property type="match status" value="1"/>
</dbReference>
<proteinExistence type="inferred from homology"/>
<dbReference type="GO" id="GO:0050311">
    <property type="term" value="F:sulfite reductase (ferredoxin) activity"/>
    <property type="evidence" value="ECO:0007669"/>
    <property type="project" value="UniProtKB-EC"/>
</dbReference>
<dbReference type="InterPro" id="IPR006066">
    <property type="entry name" value="NO2/SO3_Rdtase_FeS/sirohaem_BS"/>
</dbReference>
<dbReference type="PROSITE" id="PS00365">
    <property type="entry name" value="NIR_SIR"/>
    <property type="match status" value="1"/>
</dbReference>
<comment type="cofactor">
    <cofactor evidence="2">
        <name>[4Fe-4S] cluster</name>
        <dbReference type="ChEBI" id="CHEBI:49883"/>
    </cofactor>
</comment>
<dbReference type="Gene3D" id="3.30.413.10">
    <property type="entry name" value="Sulfite Reductase Hemoprotein, domain 1"/>
    <property type="match status" value="2"/>
</dbReference>
<comment type="cofactor">
    <cofactor evidence="1">
        <name>siroheme</name>
        <dbReference type="ChEBI" id="CHEBI:60052"/>
    </cofactor>
</comment>
<dbReference type="PRINTS" id="PR00397">
    <property type="entry name" value="SIROHAEM"/>
</dbReference>
<evidence type="ECO:0000259" key="16">
    <source>
        <dbReference type="Pfam" id="PF03460"/>
    </source>
</evidence>
<dbReference type="InterPro" id="IPR045854">
    <property type="entry name" value="NO2/SO3_Rdtase_4Fe4S_sf"/>
</dbReference>
<feature type="compositionally biased region" description="Low complexity" evidence="14">
    <location>
        <begin position="7"/>
        <end position="25"/>
    </location>
</feature>
<dbReference type="Pfam" id="PF01077">
    <property type="entry name" value="NIR_SIR"/>
    <property type="match status" value="2"/>
</dbReference>
<dbReference type="RefSeq" id="WP_042450188.1">
    <property type="nucleotide sequence ID" value="NZ_CP050124.1"/>
</dbReference>
<evidence type="ECO:0000256" key="4">
    <source>
        <dbReference type="ARBA" id="ARBA00010429"/>
    </source>
</evidence>
<dbReference type="InterPro" id="IPR006067">
    <property type="entry name" value="NO2/SO3_Rdtase_4Fe4S_dom"/>
</dbReference>
<evidence type="ECO:0000256" key="12">
    <source>
        <dbReference type="ARBA" id="ARBA00023014"/>
    </source>
</evidence>
<reference evidence="17 18" key="1">
    <citation type="submission" date="2020-03" db="EMBL/GenBank/DDBJ databases">
        <title>Screen low temperature-resistant strains for efficient degradation of petroleum hydrocarbons under the low temperature.</title>
        <authorList>
            <person name="Wang Y."/>
            <person name="Chen J."/>
        </authorList>
    </citation>
    <scope>NUCLEOTIDE SEQUENCE [LARGE SCALE GENOMIC DNA]</scope>
    <source>
        <strain evidence="17 18">KB1</strain>
    </source>
</reference>
<keyword evidence="9" id="KW-0883">Thioether bond</keyword>
<evidence type="ECO:0000256" key="13">
    <source>
        <dbReference type="ARBA" id="ARBA00049518"/>
    </source>
</evidence>
<keyword evidence="11" id="KW-0408">Iron</keyword>
<dbReference type="InterPro" id="IPR051329">
    <property type="entry name" value="NIR_SIR_4Fe-4S"/>
</dbReference>
<sequence>MTSTTDAATPADSAAAAEARPARAARPAKRRAEGQWALGYREPLNANEQAKKDDNPLNVRARIENIYSKQGFDSIDKGDLRGRFRWWGLYTQREEGYDGTFTGDENIDLLEAKYFMMRVRCDAGALNVEQLRTIAGISKEFGRNTADLSDRENVQFHWIEVENVPEIWKRLEAVGLKTTEACGDCPRVVLGSPLAGESLDEVLDPTPAIDEIVRRYIGDPKYSNLPRKFKTAISGQQDVVHEINDIAFIGVNHPEHGPGLDLWVGGGLSTNPMLAQRVGAWIPLDEVPDVWEGVVSIFRDYGYRRLRAKARLKFLVKDWGIEKFREVLETEYLKRPLIDGPAPEKPKRPIDHVGIQKTRNGHNAVGFAPIAGRVSGDILAQVADAAEKAGSDRIRFTPYQKLIILDVADETLEPLIADLDALGLPARPSHWRKNLMACSGIEFCKLSFAETRKRSQVLVPELEQRLADINSQLDVPITININGCPNSCARSQIADIGFKGQLVDDGEGNQVEGFQVHLGGSLGFDSAFGRKLRQHKVTSVEMGDYIDRVVRQFVKNRNEGERFAEWAVRADEGDLR</sequence>
<dbReference type="Pfam" id="PF03460">
    <property type="entry name" value="NIR_SIR_ferr"/>
    <property type="match status" value="2"/>
</dbReference>
<evidence type="ECO:0000256" key="5">
    <source>
        <dbReference type="ARBA" id="ARBA00012353"/>
    </source>
</evidence>
<keyword evidence="6" id="KW-0004">4Fe-4S</keyword>
<dbReference type="GO" id="GO:0046872">
    <property type="term" value="F:metal ion binding"/>
    <property type="evidence" value="ECO:0007669"/>
    <property type="project" value="UniProtKB-KW"/>
</dbReference>
<feature type="region of interest" description="Disordered" evidence="14">
    <location>
        <begin position="1"/>
        <end position="34"/>
    </location>
</feature>
<name>A0A6G9CW90_RHOER</name>
<evidence type="ECO:0000256" key="1">
    <source>
        <dbReference type="ARBA" id="ARBA00001929"/>
    </source>
</evidence>
<evidence type="ECO:0000313" key="17">
    <source>
        <dbReference type="EMBL" id="QIP41159.1"/>
    </source>
</evidence>
<evidence type="ECO:0000256" key="2">
    <source>
        <dbReference type="ARBA" id="ARBA00001966"/>
    </source>
</evidence>
<dbReference type="EMBL" id="CP050124">
    <property type="protein sequence ID" value="QIP41159.1"/>
    <property type="molecule type" value="Genomic_DNA"/>
</dbReference>
<evidence type="ECO:0000256" key="9">
    <source>
        <dbReference type="ARBA" id="ARBA00022784"/>
    </source>
</evidence>
<evidence type="ECO:0000313" key="18">
    <source>
        <dbReference type="Proteomes" id="UP000502345"/>
    </source>
</evidence>
<comment type="catalytic activity">
    <reaction evidence="13">
        <text>hydrogen sulfide + 6 oxidized [2Fe-2S]-[ferredoxin] + 3 H2O = sulfite + 6 reduced [2Fe-2S]-[ferredoxin] + 7 H(+)</text>
        <dbReference type="Rhea" id="RHEA:23132"/>
        <dbReference type="Rhea" id="RHEA-COMP:10000"/>
        <dbReference type="Rhea" id="RHEA-COMP:10001"/>
        <dbReference type="ChEBI" id="CHEBI:15377"/>
        <dbReference type="ChEBI" id="CHEBI:15378"/>
        <dbReference type="ChEBI" id="CHEBI:17359"/>
        <dbReference type="ChEBI" id="CHEBI:29919"/>
        <dbReference type="ChEBI" id="CHEBI:33737"/>
        <dbReference type="ChEBI" id="CHEBI:33738"/>
        <dbReference type="EC" id="1.8.7.1"/>
    </reaction>
</comment>
<dbReference type="EC" id="1.8.7.1" evidence="5"/>
<keyword evidence="12" id="KW-0411">Iron-sulfur</keyword>
<evidence type="ECO:0000256" key="10">
    <source>
        <dbReference type="ARBA" id="ARBA00023002"/>
    </source>
</evidence>
<evidence type="ECO:0000256" key="7">
    <source>
        <dbReference type="ARBA" id="ARBA00022617"/>
    </source>
</evidence>
<evidence type="ECO:0000256" key="11">
    <source>
        <dbReference type="ARBA" id="ARBA00023004"/>
    </source>
</evidence>
<dbReference type="FunFam" id="3.30.413.10:FF:000013">
    <property type="entry name" value="Sulfite reductase [ferredoxin]"/>
    <property type="match status" value="1"/>
</dbReference>
<dbReference type="SUPFAM" id="SSF55124">
    <property type="entry name" value="Nitrite/Sulfite reductase N-terminal domain-like"/>
    <property type="match status" value="2"/>
</dbReference>
<keyword evidence="10" id="KW-0560">Oxidoreductase</keyword>
<organism evidence="17 18">
    <name type="scientific">Rhodococcus erythropolis</name>
    <name type="common">Arthrobacter picolinophilus</name>
    <dbReference type="NCBI Taxonomy" id="1833"/>
    <lineage>
        <taxon>Bacteria</taxon>
        <taxon>Bacillati</taxon>
        <taxon>Actinomycetota</taxon>
        <taxon>Actinomycetes</taxon>
        <taxon>Mycobacteriales</taxon>
        <taxon>Nocardiaceae</taxon>
        <taxon>Rhodococcus</taxon>
        <taxon>Rhodococcus erythropolis group</taxon>
    </lineage>
</organism>
<feature type="domain" description="Nitrite/sulphite reductase 4Fe-4S" evidence="15">
    <location>
        <begin position="434"/>
        <end position="570"/>
    </location>
</feature>
<evidence type="ECO:0000256" key="6">
    <source>
        <dbReference type="ARBA" id="ARBA00022485"/>
    </source>
</evidence>
<dbReference type="Gene3D" id="3.90.480.20">
    <property type="match status" value="1"/>
</dbReference>
<feature type="domain" description="Nitrite/Sulfite reductase ferredoxin-like" evidence="16">
    <location>
        <begin position="113"/>
        <end position="174"/>
    </location>
</feature>
<comment type="function">
    <text evidence="3">Catalyzes the reduction of sulfite to sulfide, a step in the biosynthesis of sulfur-containing amino acids and cofactors.</text>
</comment>
<dbReference type="PANTHER" id="PTHR32439:SF0">
    <property type="entry name" value="FERREDOXIN--NITRITE REDUCTASE, CHLOROPLASTIC"/>
    <property type="match status" value="1"/>
</dbReference>
<feature type="domain" description="Nitrite/sulphite reductase 4Fe-4S" evidence="15">
    <location>
        <begin position="182"/>
        <end position="335"/>
    </location>
</feature>
<dbReference type="FunFam" id="3.30.413.10:FF:000009">
    <property type="entry name" value="Sulfite reductase [ferredoxin]"/>
    <property type="match status" value="1"/>
</dbReference>
<evidence type="ECO:0000256" key="3">
    <source>
        <dbReference type="ARBA" id="ARBA00003247"/>
    </source>
</evidence>
<evidence type="ECO:0000256" key="14">
    <source>
        <dbReference type="SAM" id="MobiDB-lite"/>
    </source>
</evidence>
<dbReference type="GO" id="GO:0020037">
    <property type="term" value="F:heme binding"/>
    <property type="evidence" value="ECO:0007669"/>
    <property type="project" value="InterPro"/>
</dbReference>
<evidence type="ECO:0000256" key="8">
    <source>
        <dbReference type="ARBA" id="ARBA00022723"/>
    </source>
</evidence>
<dbReference type="InterPro" id="IPR005117">
    <property type="entry name" value="NiRdtase/SiRdtase_haem-b_fer"/>
</dbReference>
<dbReference type="GO" id="GO:0051539">
    <property type="term" value="F:4 iron, 4 sulfur cluster binding"/>
    <property type="evidence" value="ECO:0007669"/>
    <property type="project" value="UniProtKB-KW"/>
</dbReference>
<protein>
    <recommendedName>
        <fullName evidence="5">assimilatory sulfite reductase (ferredoxin)</fullName>
        <ecNumber evidence="5">1.8.7.1</ecNumber>
    </recommendedName>
</protein>
<dbReference type="SUPFAM" id="SSF56014">
    <property type="entry name" value="Nitrite and sulphite reductase 4Fe-4S domain-like"/>
    <property type="match status" value="2"/>
</dbReference>
<feature type="domain" description="Nitrite/Sulfite reductase ferredoxin-like" evidence="16">
    <location>
        <begin position="356"/>
        <end position="421"/>
    </location>
</feature>
<accession>A0A6G9CW90</accession>
<dbReference type="Proteomes" id="UP000502345">
    <property type="component" value="Chromosome"/>
</dbReference>
<dbReference type="AlphaFoldDB" id="A0A6G9CW90"/>
<keyword evidence="8" id="KW-0479">Metal-binding</keyword>
<comment type="similarity">
    <text evidence="4">Belongs to the nitrite and sulfite reductase 4Fe-4S domain family.</text>
</comment>
<keyword evidence="7" id="KW-0349">Heme</keyword>
<gene>
    <name evidence="17" type="ORF">G9444_3915</name>
</gene>